<evidence type="ECO:0000256" key="1">
    <source>
        <dbReference type="ARBA" id="ARBA00007637"/>
    </source>
</evidence>
<dbReference type="SUPFAM" id="SSF51735">
    <property type="entry name" value="NAD(P)-binding Rossmann-fold domains"/>
    <property type="match status" value="1"/>
</dbReference>
<comment type="caution">
    <text evidence="3">The sequence shown here is derived from an EMBL/GenBank/DDBJ whole genome shotgun (WGS) entry which is preliminary data.</text>
</comment>
<keyword evidence="3" id="KW-0456">Lyase</keyword>
<dbReference type="Proteomes" id="UP001152173">
    <property type="component" value="Unassembled WGS sequence"/>
</dbReference>
<dbReference type="EMBL" id="JAMKBJ010000007">
    <property type="protein sequence ID" value="MCZ8537466.1"/>
    <property type="molecule type" value="Genomic_DNA"/>
</dbReference>
<dbReference type="AlphaFoldDB" id="A0A9X3RDE8"/>
<sequence length="304" mass="33653">MKVLITGGAGFIGSHVVDECIEHNYEVVVVDNFSAGNSRNLPEDCKVYCVDINEAHLKNVFEEEKPDYVIHLAAQASVMKSFEDPIQDGLTNIIGTLKVLEYARLHCVKKVVIASSAAVYGNPQVLPVDEKFPLNPLSFYSLSKWSGERYAQLYESLYDLPSCILRFSNVYGPRQNALGEAGVVSIFINQLLNAEEMVIYGGHQTRDFIYVKDVAQACRTAMESTKTGIFNISSCSETTINELFAMTSLLAGITAEPQKYPLRQGEIEKSFLGNEKAINELGWQATHSLEEGLSETIVTYNASK</sequence>
<evidence type="ECO:0000313" key="4">
    <source>
        <dbReference type="Proteomes" id="UP001152173"/>
    </source>
</evidence>
<protein>
    <submittedName>
        <fullName evidence="3">GDP-mannose 4,6-dehydratase</fullName>
        <ecNumber evidence="3">4.2.1.47</ecNumber>
    </submittedName>
</protein>
<comment type="similarity">
    <text evidence="1">Belongs to the NAD(P)-dependent epimerase/dehydratase family.</text>
</comment>
<dbReference type="PANTHER" id="PTHR43000">
    <property type="entry name" value="DTDP-D-GLUCOSE 4,6-DEHYDRATASE-RELATED"/>
    <property type="match status" value="1"/>
</dbReference>
<reference evidence="3" key="1">
    <citation type="submission" date="2022-05" db="EMBL/GenBank/DDBJ databases">
        <authorList>
            <person name="Colautti A."/>
            <person name="Iacumin L."/>
        </authorList>
    </citation>
    <scope>NUCLEOTIDE SEQUENCE</scope>
    <source>
        <strain evidence="3">SK 55</strain>
    </source>
</reference>
<dbReference type="Gene3D" id="3.90.25.10">
    <property type="entry name" value="UDP-galactose 4-epimerase, domain 1"/>
    <property type="match status" value="1"/>
</dbReference>
<name>A0A9X3RDE8_9BACL</name>
<dbReference type="GO" id="GO:0008446">
    <property type="term" value="F:GDP-mannose 4,6-dehydratase activity"/>
    <property type="evidence" value="ECO:0007669"/>
    <property type="project" value="UniProtKB-EC"/>
</dbReference>
<organism evidence="3 4">
    <name type="scientific">Paenisporosarcina quisquiliarum</name>
    <dbReference type="NCBI Taxonomy" id="365346"/>
    <lineage>
        <taxon>Bacteria</taxon>
        <taxon>Bacillati</taxon>
        <taxon>Bacillota</taxon>
        <taxon>Bacilli</taxon>
        <taxon>Bacillales</taxon>
        <taxon>Caryophanaceae</taxon>
        <taxon>Paenisporosarcina</taxon>
    </lineage>
</organism>
<gene>
    <name evidence="3" type="ORF">M9R32_09755</name>
</gene>
<dbReference type="Gene3D" id="3.40.50.720">
    <property type="entry name" value="NAD(P)-binding Rossmann-like Domain"/>
    <property type="match status" value="1"/>
</dbReference>
<keyword evidence="4" id="KW-1185">Reference proteome</keyword>
<feature type="domain" description="NAD-dependent epimerase/dehydratase" evidence="2">
    <location>
        <begin position="3"/>
        <end position="232"/>
    </location>
</feature>
<evidence type="ECO:0000259" key="2">
    <source>
        <dbReference type="Pfam" id="PF01370"/>
    </source>
</evidence>
<proteinExistence type="inferred from homology"/>
<evidence type="ECO:0000313" key="3">
    <source>
        <dbReference type="EMBL" id="MCZ8537466.1"/>
    </source>
</evidence>
<dbReference type="Pfam" id="PF01370">
    <property type="entry name" value="Epimerase"/>
    <property type="match status" value="1"/>
</dbReference>
<dbReference type="InterPro" id="IPR036291">
    <property type="entry name" value="NAD(P)-bd_dom_sf"/>
</dbReference>
<dbReference type="EC" id="4.2.1.47" evidence="3"/>
<dbReference type="RefSeq" id="WP_269926561.1">
    <property type="nucleotide sequence ID" value="NZ_JAMKBJ010000007.1"/>
</dbReference>
<accession>A0A9X3RDE8</accession>
<dbReference type="InterPro" id="IPR001509">
    <property type="entry name" value="Epimerase_deHydtase"/>
</dbReference>